<dbReference type="Gene3D" id="3.40.50.1360">
    <property type="match status" value="1"/>
</dbReference>
<dbReference type="CDD" id="cd01398">
    <property type="entry name" value="RPI_A"/>
    <property type="match status" value="1"/>
</dbReference>
<comment type="function">
    <text evidence="3">Catalyzes the reversible conversion of ribose-5-phosphate to ribulose 5-phosphate.</text>
</comment>
<dbReference type="EMBL" id="CP020928">
    <property type="protein sequence ID" value="AWF96652.1"/>
    <property type="molecule type" value="Genomic_DNA"/>
</dbReference>
<feature type="binding site" evidence="3">
    <location>
        <position position="130"/>
    </location>
    <ligand>
        <name>substrate</name>
    </ligand>
</feature>
<keyword evidence="2 3" id="KW-0413">Isomerase</keyword>
<proteinExistence type="inferred from homology"/>
<comment type="pathway">
    <text evidence="3">Carbohydrate degradation; pentose phosphate pathway; D-ribose 5-phosphate from D-ribulose 5-phosphate (non-oxidative stage): step 1/1.</text>
</comment>
<dbReference type="NCBIfam" id="NF001924">
    <property type="entry name" value="PRK00702.1"/>
    <property type="match status" value="1"/>
</dbReference>
<comment type="subunit">
    <text evidence="3">Homodimer.</text>
</comment>
<dbReference type="NCBIfam" id="TIGR00021">
    <property type="entry name" value="rpiA"/>
    <property type="match status" value="1"/>
</dbReference>
<dbReference type="GO" id="GO:0004751">
    <property type="term" value="F:ribose-5-phosphate isomerase activity"/>
    <property type="evidence" value="ECO:0007669"/>
    <property type="project" value="UniProtKB-UniRule"/>
</dbReference>
<protein>
    <recommendedName>
        <fullName evidence="3">Ribose-5-phosphate isomerase A</fullName>
        <ecNumber evidence="3">5.3.1.6</ecNumber>
    </recommendedName>
    <alternativeName>
        <fullName evidence="3">Phosphoriboisomerase A</fullName>
        <shortName evidence="3">PRI</shortName>
    </alternativeName>
</protein>
<evidence type="ECO:0000256" key="1">
    <source>
        <dbReference type="ARBA" id="ARBA00001713"/>
    </source>
</evidence>
<feature type="binding site" evidence="3">
    <location>
        <begin position="103"/>
        <end position="106"/>
    </location>
    <ligand>
        <name>substrate</name>
    </ligand>
</feature>
<accession>A0A2S1KUH2</accession>
<dbReference type="GO" id="GO:0006014">
    <property type="term" value="P:D-ribose metabolic process"/>
    <property type="evidence" value="ECO:0007669"/>
    <property type="project" value="TreeGrafter"/>
</dbReference>
<dbReference type="SUPFAM" id="SSF100950">
    <property type="entry name" value="NagB/RpiA/CoA transferase-like"/>
    <property type="match status" value="1"/>
</dbReference>
<feature type="binding site" evidence="3">
    <location>
        <begin position="90"/>
        <end position="93"/>
    </location>
    <ligand>
        <name>substrate</name>
    </ligand>
</feature>
<dbReference type="AlphaFoldDB" id="A0A2S1KUH2"/>
<name>A0A2S1KUH2_9LACO</name>
<evidence type="ECO:0000313" key="5">
    <source>
        <dbReference type="Proteomes" id="UP000244870"/>
    </source>
</evidence>
<gene>
    <name evidence="3" type="primary">rpiA</name>
    <name evidence="4" type="ORF">B6254_2306</name>
</gene>
<feature type="active site" description="Proton acceptor" evidence="3">
    <location>
        <position position="112"/>
    </location>
</feature>
<evidence type="ECO:0000256" key="2">
    <source>
        <dbReference type="ARBA" id="ARBA00023235"/>
    </source>
</evidence>
<comment type="similarity">
    <text evidence="3">Belongs to the ribose 5-phosphate isomerase family.</text>
</comment>
<comment type="catalytic activity">
    <reaction evidence="1 3">
        <text>aldehydo-D-ribose 5-phosphate = D-ribulose 5-phosphate</text>
        <dbReference type="Rhea" id="RHEA:14657"/>
        <dbReference type="ChEBI" id="CHEBI:58121"/>
        <dbReference type="ChEBI" id="CHEBI:58273"/>
        <dbReference type="EC" id="5.3.1.6"/>
    </reaction>
</comment>
<evidence type="ECO:0000313" key="4">
    <source>
        <dbReference type="EMBL" id="AWF96652.1"/>
    </source>
</evidence>
<dbReference type="UniPathway" id="UPA00115">
    <property type="reaction ID" value="UER00412"/>
</dbReference>
<evidence type="ECO:0000256" key="3">
    <source>
        <dbReference type="HAMAP-Rule" id="MF_00170"/>
    </source>
</evidence>
<dbReference type="InterPro" id="IPR004788">
    <property type="entry name" value="Ribose5P_isomerase_type_A"/>
</dbReference>
<feature type="binding site" evidence="3">
    <location>
        <begin position="34"/>
        <end position="37"/>
    </location>
    <ligand>
        <name>substrate</name>
    </ligand>
</feature>
<dbReference type="EC" id="5.3.1.6" evidence="3"/>
<dbReference type="FunFam" id="3.40.50.1360:FF:000001">
    <property type="entry name" value="Ribose-5-phosphate isomerase A"/>
    <property type="match status" value="1"/>
</dbReference>
<organism evidence="4 5">
    <name type="scientific">Weissella cibaria</name>
    <dbReference type="NCBI Taxonomy" id="137591"/>
    <lineage>
        <taxon>Bacteria</taxon>
        <taxon>Bacillati</taxon>
        <taxon>Bacillota</taxon>
        <taxon>Bacilli</taxon>
        <taxon>Lactobacillales</taxon>
        <taxon>Lactobacillaceae</taxon>
        <taxon>Weissella</taxon>
    </lineage>
</organism>
<dbReference type="InterPro" id="IPR020672">
    <property type="entry name" value="Ribose5P_isomerase_typA_subgr"/>
</dbReference>
<dbReference type="SUPFAM" id="SSF75445">
    <property type="entry name" value="D-ribose-5-phosphate isomerase (RpiA), lid domain"/>
    <property type="match status" value="1"/>
</dbReference>
<dbReference type="PANTHER" id="PTHR11934:SF0">
    <property type="entry name" value="RIBOSE-5-PHOSPHATE ISOMERASE"/>
    <property type="match status" value="1"/>
</dbReference>
<dbReference type="Gene3D" id="3.30.70.260">
    <property type="match status" value="1"/>
</dbReference>
<dbReference type="Proteomes" id="UP000244870">
    <property type="component" value="Chromosome"/>
</dbReference>
<reference evidence="4 5" key="1">
    <citation type="submission" date="2017-04" db="EMBL/GenBank/DDBJ databases">
        <title>Weissella cibaria strain m2 complete genome.</title>
        <authorList>
            <person name="Pan Q."/>
            <person name="Tan M."/>
            <person name="Yao F."/>
            <person name="Su S."/>
        </authorList>
    </citation>
    <scope>NUCLEOTIDE SEQUENCE [LARGE SCALE GENOMIC DNA]</scope>
    <source>
        <strain evidence="4 5">M2</strain>
    </source>
</reference>
<dbReference type="GO" id="GO:0009052">
    <property type="term" value="P:pentose-phosphate shunt, non-oxidative branch"/>
    <property type="evidence" value="ECO:0007669"/>
    <property type="project" value="UniProtKB-UniRule"/>
</dbReference>
<dbReference type="Pfam" id="PF06026">
    <property type="entry name" value="Rib_5-P_isom_A"/>
    <property type="match status" value="1"/>
</dbReference>
<dbReference type="HAMAP" id="MF_00170">
    <property type="entry name" value="Rib_5P_isom_A"/>
    <property type="match status" value="1"/>
</dbReference>
<dbReference type="InterPro" id="IPR037171">
    <property type="entry name" value="NagB/RpiA_transferase-like"/>
</dbReference>
<sequence length="237" mass="25833">MEVGPMKDTNELKKMAGYRAAEFVEDGMVVGIGSGSTIAYVIEALGKRVSEEGLNIIGVPTSDKTRRTAAKLGISMHNIDDVDHIDLTIDGADEIDPDFAAIKGGGAALLWEKIVAVNSTRNIWVVDEGKLAPKLTHYLPVEVIPYGSDQLFKRLDAKGYKPSWRLDQNGNPVRTDSANFLIDLHPADITDPFTLGRELTSMVGVVEHGLFLNIVDTVVVGRQDDVEIFDAHPQPLI</sequence>
<dbReference type="GO" id="GO:0005829">
    <property type="term" value="C:cytosol"/>
    <property type="evidence" value="ECO:0007669"/>
    <property type="project" value="TreeGrafter"/>
</dbReference>
<dbReference type="PANTHER" id="PTHR11934">
    <property type="entry name" value="RIBOSE-5-PHOSPHATE ISOMERASE"/>
    <property type="match status" value="1"/>
</dbReference>